<proteinExistence type="predicted"/>
<comment type="caution">
    <text evidence="2">The sequence shown here is derived from an EMBL/GenBank/DDBJ whole genome shotgun (WGS) entry which is preliminary data.</text>
</comment>
<dbReference type="RefSeq" id="WP_132485679.1">
    <property type="nucleotide sequence ID" value="NZ_SMKW01000018.1"/>
</dbReference>
<reference evidence="2 3" key="1">
    <citation type="submission" date="2019-03" db="EMBL/GenBank/DDBJ databases">
        <title>Draft genome sequences of novel Actinobacteria.</title>
        <authorList>
            <person name="Sahin N."/>
            <person name="Ay H."/>
            <person name="Saygin H."/>
        </authorList>
    </citation>
    <scope>NUCLEOTIDE SEQUENCE [LARGE SCALE GENOMIC DNA]</scope>
    <source>
        <strain evidence="2 3">7K502</strain>
    </source>
</reference>
<feature type="region of interest" description="Disordered" evidence="1">
    <location>
        <begin position="1"/>
        <end position="20"/>
    </location>
</feature>
<organism evidence="2 3">
    <name type="scientific">Saccharopolyspora elongata</name>
    <dbReference type="NCBI Taxonomy" id="2530387"/>
    <lineage>
        <taxon>Bacteria</taxon>
        <taxon>Bacillati</taxon>
        <taxon>Actinomycetota</taxon>
        <taxon>Actinomycetes</taxon>
        <taxon>Pseudonocardiales</taxon>
        <taxon>Pseudonocardiaceae</taxon>
        <taxon>Saccharopolyspora</taxon>
    </lineage>
</organism>
<dbReference type="EMBL" id="SMKW01000018">
    <property type="protein sequence ID" value="TDD50920.1"/>
    <property type="molecule type" value="Genomic_DNA"/>
</dbReference>
<dbReference type="Proteomes" id="UP000294947">
    <property type="component" value="Unassembled WGS sequence"/>
</dbReference>
<evidence type="ECO:0000256" key="1">
    <source>
        <dbReference type="SAM" id="MobiDB-lite"/>
    </source>
</evidence>
<sequence length="77" mass="7771">MPSTLEAGWQRPGHTLGGGASAAMRGVMRASAALVMPATLAILAQVFPAGERPKTFGAWAVVDRSASGSPPPRGITA</sequence>
<protein>
    <submittedName>
        <fullName evidence="2">Uncharacterized protein</fullName>
    </submittedName>
</protein>
<accession>A0A4R4Z0P7</accession>
<name>A0A4R4Z0P7_9PSEU</name>
<gene>
    <name evidence="2" type="ORF">E1288_15645</name>
</gene>
<dbReference type="AlphaFoldDB" id="A0A4R4Z0P7"/>
<dbReference type="OrthoDB" id="9781469at2"/>
<evidence type="ECO:0000313" key="3">
    <source>
        <dbReference type="Proteomes" id="UP000294947"/>
    </source>
</evidence>
<evidence type="ECO:0000313" key="2">
    <source>
        <dbReference type="EMBL" id="TDD50920.1"/>
    </source>
</evidence>
<keyword evidence="3" id="KW-1185">Reference proteome</keyword>